<gene>
    <name evidence="2" type="ORF">OEZ85_000473</name>
</gene>
<evidence type="ECO:0000256" key="1">
    <source>
        <dbReference type="SAM" id="MobiDB-lite"/>
    </source>
</evidence>
<accession>A0ABY8ULG0</accession>
<feature type="region of interest" description="Disordered" evidence="1">
    <location>
        <begin position="36"/>
        <end position="61"/>
    </location>
</feature>
<evidence type="ECO:0000313" key="3">
    <source>
        <dbReference type="Proteomes" id="UP001244341"/>
    </source>
</evidence>
<proteinExistence type="predicted"/>
<sequence length="142" mass="15343">MGSWIDAVGRQSPFSEFGKLGDEAAMVHYIVRLCGPPSEWSGQNESLPDEEPEDDMEEEDAAERALSGFAALLVLPGAKAIQPGSLASLVSLARRRGHLRFVQCMIRAVPAAQQLPSRMLCDALLAAGAAERRQLVQELAEL</sequence>
<dbReference type="EMBL" id="CP126220">
    <property type="protein sequence ID" value="WIA21231.1"/>
    <property type="molecule type" value="Genomic_DNA"/>
</dbReference>
<reference evidence="2 3" key="1">
    <citation type="submission" date="2023-05" db="EMBL/GenBank/DDBJ databases">
        <title>A 100% complete, gapless, phased diploid assembly of the Scenedesmus obliquus UTEX 3031 genome.</title>
        <authorList>
            <person name="Biondi T.C."/>
            <person name="Hanschen E.R."/>
            <person name="Kwon T."/>
            <person name="Eng W."/>
            <person name="Kruse C.P.S."/>
            <person name="Koehler S.I."/>
            <person name="Kunde Y."/>
            <person name="Gleasner C.D."/>
            <person name="You Mak K.T."/>
            <person name="Polle J."/>
            <person name="Hovde B.T."/>
            <person name="Starkenburg S.R."/>
        </authorList>
    </citation>
    <scope>NUCLEOTIDE SEQUENCE [LARGE SCALE GENOMIC DNA]</scope>
    <source>
        <strain evidence="2 3">DOE0152z</strain>
    </source>
</reference>
<evidence type="ECO:0000313" key="2">
    <source>
        <dbReference type="EMBL" id="WIA21231.1"/>
    </source>
</evidence>
<keyword evidence="3" id="KW-1185">Reference proteome</keyword>
<name>A0ABY8ULG0_TETOB</name>
<organism evidence="2 3">
    <name type="scientific">Tetradesmus obliquus</name>
    <name type="common">Green alga</name>
    <name type="synonym">Acutodesmus obliquus</name>
    <dbReference type="NCBI Taxonomy" id="3088"/>
    <lineage>
        <taxon>Eukaryota</taxon>
        <taxon>Viridiplantae</taxon>
        <taxon>Chlorophyta</taxon>
        <taxon>core chlorophytes</taxon>
        <taxon>Chlorophyceae</taxon>
        <taxon>CS clade</taxon>
        <taxon>Sphaeropleales</taxon>
        <taxon>Scenedesmaceae</taxon>
        <taxon>Tetradesmus</taxon>
    </lineage>
</organism>
<feature type="compositionally biased region" description="Acidic residues" evidence="1">
    <location>
        <begin position="47"/>
        <end position="61"/>
    </location>
</feature>
<dbReference type="Proteomes" id="UP001244341">
    <property type="component" value="Chromosome 13b"/>
</dbReference>
<protein>
    <submittedName>
        <fullName evidence="2">Uncharacterized protein</fullName>
    </submittedName>
</protein>